<gene>
    <name evidence="2" type="ORF">JRO89_XS13G0249800</name>
</gene>
<dbReference type="SUPFAM" id="SSF48264">
    <property type="entry name" value="Cytochrome P450"/>
    <property type="match status" value="1"/>
</dbReference>
<dbReference type="SUPFAM" id="SSF50998">
    <property type="entry name" value="Quinoprotein alcohol dehydrogenase-like"/>
    <property type="match status" value="1"/>
</dbReference>
<dbReference type="InterPro" id="IPR036396">
    <property type="entry name" value="Cyt_P450_sf"/>
</dbReference>
<comment type="caution">
    <text evidence="2">The sequence shown here is derived from an EMBL/GenBank/DDBJ whole genome shotgun (WGS) entry which is preliminary data.</text>
</comment>
<dbReference type="PANTHER" id="PTHR32303:SF10">
    <property type="entry name" value="OUTER MEMBRANE PROTEIN ASSEMBLY FACTOR BAMB"/>
    <property type="match status" value="1"/>
</dbReference>
<dbReference type="EMBL" id="JAFEMO010000013">
    <property type="protein sequence ID" value="KAH7550695.1"/>
    <property type="molecule type" value="Genomic_DNA"/>
</dbReference>
<dbReference type="Pfam" id="PF23247">
    <property type="entry name" value="LRR_RPS2"/>
    <property type="match status" value="1"/>
</dbReference>
<reference evidence="2 3" key="1">
    <citation type="submission" date="2021-02" db="EMBL/GenBank/DDBJ databases">
        <title>Plant Genome Project.</title>
        <authorList>
            <person name="Zhang R.-G."/>
        </authorList>
    </citation>
    <scope>NUCLEOTIDE SEQUENCE [LARGE SCALE GENOMIC DNA]</scope>
    <source>
        <tissue evidence="2">Leaves</tissue>
    </source>
</reference>
<dbReference type="InterPro" id="IPR011047">
    <property type="entry name" value="Quinoprotein_ADH-like_sf"/>
</dbReference>
<dbReference type="InterPro" id="IPR032675">
    <property type="entry name" value="LRR_dom_sf"/>
</dbReference>
<evidence type="ECO:0000259" key="1">
    <source>
        <dbReference type="Pfam" id="PF23247"/>
    </source>
</evidence>
<dbReference type="Gene3D" id="1.10.630.10">
    <property type="entry name" value="Cytochrome P450"/>
    <property type="match status" value="1"/>
</dbReference>
<name>A0ABQ8H9U6_9ROSI</name>
<dbReference type="SUPFAM" id="SSF52047">
    <property type="entry name" value="RNI-like"/>
    <property type="match status" value="1"/>
</dbReference>
<dbReference type="Gene3D" id="3.80.10.10">
    <property type="entry name" value="Ribonuclease Inhibitor"/>
    <property type="match status" value="1"/>
</dbReference>
<evidence type="ECO:0000313" key="2">
    <source>
        <dbReference type="EMBL" id="KAH7550695.1"/>
    </source>
</evidence>
<organism evidence="2 3">
    <name type="scientific">Xanthoceras sorbifolium</name>
    <dbReference type="NCBI Taxonomy" id="99658"/>
    <lineage>
        <taxon>Eukaryota</taxon>
        <taxon>Viridiplantae</taxon>
        <taxon>Streptophyta</taxon>
        <taxon>Embryophyta</taxon>
        <taxon>Tracheophyta</taxon>
        <taxon>Spermatophyta</taxon>
        <taxon>Magnoliopsida</taxon>
        <taxon>eudicotyledons</taxon>
        <taxon>Gunneridae</taxon>
        <taxon>Pentapetalae</taxon>
        <taxon>rosids</taxon>
        <taxon>malvids</taxon>
        <taxon>Sapindales</taxon>
        <taxon>Sapindaceae</taxon>
        <taxon>Xanthoceroideae</taxon>
        <taxon>Xanthoceras</taxon>
    </lineage>
</organism>
<proteinExistence type="predicted"/>
<sequence>MFTPSVALGFVQLQELKIKNCAILEAIIVIEEETISNTMFPNLNILELIDLAEFTSFCNFKGNEIELPSLARLWIEKCPNMQTFISNFTGADMSTSKDIQPLFDEKMDKLRKIWHHQLTSDSFCKIASFGVYNCDNVLNVFPSNMLGRLQKLDELWLSNCSSLDEIFELQAYSCEKTQAIIATQLRKLVLYNLSKLKHVWDMNSQSLLKLKHVWDMNSQSLLTCQNLLSIQVTRCDSLKSVIPASVVKPSNGSLVWKKNLQNLTGLSPIGLVANVNWTVSRATPTIENDGDYHDMLIIGVYGPAFVIAVKRSTGKLVWSTQLDHNPAAVITMSVSSHIEECQERENNQTVPTHPDECVEPDNHSDSILALDLDSSKIKWYNQLGGHDVWFGACNKFSRPGCPPGPNPDADFWEAPMMLSIQVKGTKRDIVVSIQKSGFAWALDHDNGTLAWATEAGPGGIGGGGTWGAATDEKRRTDMESSLDSMEIDFTVYNPMIVLLKLHLKSENATKMGMKIEYTSKCSTNISDSRRFETSSACYPSDRAAYGDRGCRIGLLYNSGTPIYLWILDMGPNLWEDPTEFKPERFLFKQNVFDRAGNKEIKMMLPSVGRRIYPDFGVATQNLEYLVANLI</sequence>
<feature type="domain" description="Disease resistance protein At4g27190-like leucine-rich repeats" evidence="1">
    <location>
        <begin position="106"/>
        <end position="208"/>
    </location>
</feature>
<protein>
    <recommendedName>
        <fullName evidence="1">Disease resistance protein At4g27190-like leucine-rich repeats domain-containing protein</fullName>
    </recommendedName>
</protein>
<evidence type="ECO:0000313" key="3">
    <source>
        <dbReference type="Proteomes" id="UP000827721"/>
    </source>
</evidence>
<dbReference type="Gene3D" id="2.140.10.10">
    <property type="entry name" value="Quinoprotein alcohol dehydrogenase-like superfamily"/>
    <property type="match status" value="1"/>
</dbReference>
<dbReference type="Proteomes" id="UP000827721">
    <property type="component" value="Unassembled WGS sequence"/>
</dbReference>
<dbReference type="PANTHER" id="PTHR32303">
    <property type="entry name" value="QUINOPROTEIN ALCOHOL DEHYDROGENASE (CYTOCHROME C)"/>
    <property type="match status" value="1"/>
</dbReference>
<accession>A0ABQ8H9U6</accession>
<dbReference type="InterPro" id="IPR057135">
    <property type="entry name" value="At4g27190-like_LRR"/>
</dbReference>
<keyword evidence="3" id="KW-1185">Reference proteome</keyword>